<evidence type="ECO:0000313" key="6">
    <source>
        <dbReference type="EMBL" id="ORX92218.1"/>
    </source>
</evidence>
<evidence type="ECO:0000313" key="7">
    <source>
        <dbReference type="Proteomes" id="UP000193498"/>
    </source>
</evidence>
<dbReference type="OrthoDB" id="185373at2759"/>
<reference evidence="6 7" key="1">
    <citation type="submission" date="2016-07" db="EMBL/GenBank/DDBJ databases">
        <title>Pervasive Adenine N6-methylation of Active Genes in Fungi.</title>
        <authorList>
            <consortium name="DOE Joint Genome Institute"/>
            <person name="Mondo S.J."/>
            <person name="Dannebaum R.O."/>
            <person name="Kuo R.C."/>
            <person name="Labutti K."/>
            <person name="Haridas S."/>
            <person name="Kuo A."/>
            <person name="Salamov A."/>
            <person name="Ahrendt S.R."/>
            <person name="Lipzen A."/>
            <person name="Sullivan W."/>
            <person name="Andreopoulos W.B."/>
            <person name="Clum A."/>
            <person name="Lindquist E."/>
            <person name="Daum C."/>
            <person name="Ramamoorthy G.K."/>
            <person name="Gryganskyi A."/>
            <person name="Culley D."/>
            <person name="Magnuson J.K."/>
            <person name="James T.Y."/>
            <person name="O'Malley M.A."/>
            <person name="Stajich J.E."/>
            <person name="Spatafora J.W."/>
            <person name="Visel A."/>
            <person name="Grigoriev I.V."/>
        </authorList>
    </citation>
    <scope>NUCLEOTIDE SEQUENCE [LARGE SCALE GENOMIC DNA]</scope>
    <source>
        <strain evidence="6 7">CBS 931.73</strain>
    </source>
</reference>
<dbReference type="Gene3D" id="1.25.40.10">
    <property type="entry name" value="Tetratricopeptide repeat domain"/>
    <property type="match status" value="3"/>
</dbReference>
<name>A0A1Y1Y2K5_9FUNG</name>
<feature type="repeat" description="PPR" evidence="5">
    <location>
        <begin position="235"/>
        <end position="269"/>
    </location>
</feature>
<dbReference type="InterPro" id="IPR011990">
    <property type="entry name" value="TPR-like_helical_dom_sf"/>
</dbReference>
<dbReference type="EMBL" id="MCFE01000287">
    <property type="protein sequence ID" value="ORX92218.1"/>
    <property type="molecule type" value="Genomic_DNA"/>
</dbReference>
<dbReference type="InterPro" id="IPR002885">
    <property type="entry name" value="PPR_rpt"/>
</dbReference>
<evidence type="ECO:0000256" key="5">
    <source>
        <dbReference type="PROSITE-ProRule" id="PRU00708"/>
    </source>
</evidence>
<evidence type="ECO:0000256" key="3">
    <source>
        <dbReference type="ARBA" id="ARBA00044493"/>
    </source>
</evidence>
<dbReference type="NCBIfam" id="TIGR00756">
    <property type="entry name" value="PPR"/>
    <property type="match status" value="3"/>
</dbReference>
<keyword evidence="7" id="KW-1185">Reference proteome</keyword>
<dbReference type="SUPFAM" id="SSF81901">
    <property type="entry name" value="HCP-like"/>
    <property type="match status" value="1"/>
</dbReference>
<dbReference type="Proteomes" id="UP000193498">
    <property type="component" value="Unassembled WGS sequence"/>
</dbReference>
<dbReference type="PROSITE" id="PS51375">
    <property type="entry name" value="PPR"/>
    <property type="match status" value="3"/>
</dbReference>
<dbReference type="PANTHER" id="PTHR47447:SF21">
    <property type="entry name" value="PENTACOTRIPEPTIDE-REPEAT REGION OF PRORP DOMAIN-CONTAINING PROTEIN"/>
    <property type="match status" value="1"/>
</dbReference>
<evidence type="ECO:0000256" key="1">
    <source>
        <dbReference type="ARBA" id="ARBA00006192"/>
    </source>
</evidence>
<comment type="caution">
    <text evidence="6">The sequence shown here is derived from an EMBL/GenBank/DDBJ whole genome shotgun (WGS) entry which is preliminary data.</text>
</comment>
<protein>
    <recommendedName>
        <fullName evidence="8">TPR-like protein</fullName>
    </recommendedName>
</protein>
<proteinExistence type="inferred from homology"/>
<gene>
    <name evidence="6" type="ORF">K493DRAFT_316719</name>
</gene>
<accession>A0A1Y1Y2K5</accession>
<comment type="subunit">
    <text evidence="4">Binds to mitochondrial small subunit 15S rRNA.</text>
</comment>
<feature type="repeat" description="PPR" evidence="5">
    <location>
        <begin position="60"/>
        <end position="94"/>
    </location>
</feature>
<evidence type="ECO:0000256" key="4">
    <source>
        <dbReference type="ARBA" id="ARBA00044511"/>
    </source>
</evidence>
<dbReference type="STRING" id="1314790.A0A1Y1Y2K5"/>
<feature type="repeat" description="PPR" evidence="5">
    <location>
        <begin position="25"/>
        <end position="59"/>
    </location>
</feature>
<dbReference type="InParanoid" id="A0A1Y1Y2K5"/>
<comment type="similarity">
    <text evidence="1">Belongs to the CCM1 family.</text>
</comment>
<organism evidence="6 7">
    <name type="scientific">Basidiobolus meristosporus CBS 931.73</name>
    <dbReference type="NCBI Taxonomy" id="1314790"/>
    <lineage>
        <taxon>Eukaryota</taxon>
        <taxon>Fungi</taxon>
        <taxon>Fungi incertae sedis</taxon>
        <taxon>Zoopagomycota</taxon>
        <taxon>Entomophthoromycotina</taxon>
        <taxon>Basidiobolomycetes</taxon>
        <taxon>Basidiobolales</taxon>
        <taxon>Basidiobolaceae</taxon>
        <taxon>Basidiobolus</taxon>
    </lineage>
</organism>
<dbReference type="PANTHER" id="PTHR47447">
    <property type="entry name" value="OS03G0856100 PROTEIN"/>
    <property type="match status" value="1"/>
</dbReference>
<evidence type="ECO:0008006" key="8">
    <source>
        <dbReference type="Google" id="ProtNLM"/>
    </source>
</evidence>
<evidence type="ECO:0000256" key="2">
    <source>
        <dbReference type="ARBA" id="ARBA00022737"/>
    </source>
</evidence>
<dbReference type="Pfam" id="PF13041">
    <property type="entry name" value="PPR_2"/>
    <property type="match status" value="3"/>
</dbReference>
<dbReference type="AlphaFoldDB" id="A0A1Y1Y2K5"/>
<keyword evidence="2" id="KW-0677">Repeat</keyword>
<comment type="function">
    <text evidence="3">Regulates mitochondrial small subunit maturation by controlling 15S rRNA 5'-end processing. Localizes to the 5' precursor of the 15S rRNA in a position that is subsequently occupied by mS47 in the mature yeast mtSSU. Uses structure and sequence-specific RNA recognition, binding to a single-stranded region of the precursor and specifically recognizing bases -6 to -1. The exchange of Ccm1 for mS47 is coupled to the irreversible removal of precursor rRNA that is accompanied by conformational changes of the mitoribosomal proteins uS5m and mS26. These conformational changes signal completion of 5'-end rRNA processing through protection of the mature 5'-end of the 15S rRNA and stabilization of mS47. The removal of the 5' precursor together with the dissociation of Ccm1 may be catalyzed by the 5'-3' exoribonuclease Pet127. Involved in the specific removal of group I introns in mitochondrial encoded transcripts.</text>
</comment>
<sequence>MLGRKSAKLAFEKFEKLLSEGAKPDAFTFSALLKHCRNEKDTTLMSKVYDTLTKAGVKPNNVCYSILIDTYGKSQRPEKAREMFNLMMQDGLTVDTITFNAVLNSMTQSWPIEDILKIYSDGIKSGLRPSVITFNTLLKGIVYTDEYDIKYLDYVRSEMQKHRTQPTIATYNTLLKGYFVQGDTKMGEQLYQEILKYSQPNEITFNTMIEGCSATSLSRAMKWIGEMQKYGIKPNASTYNTVMNGCLKANRPEKALAFYELMKKAGISDTSITYGILINCYSYIKDHAEVVSLWSAATKKFPANTLNGSLSAVLDSYGYHTSPSELRDFWAKLKDEGFPFTENNLSAYVEGLCHLGDVSGGIQAFWVECKQYKWKPSVKTVEIISRFLIKSGDPAQRRVFSKQLRKNFPDLHNCLLEKELVL</sequence>